<sequence>MMNITSNLSIEGDYGFEAFYVLTGNLVGLIPVKEKLYTRIKVLDKETLKICLMKSETLKVSKYIKGSLKDGIFSVSSSNKITSVLSFIKHWRTQKINANSKKEQLLVFLSKTGNVQLGVFKDITSRKKK</sequence>
<protein>
    <submittedName>
        <fullName evidence="1">Uncharacterized protein</fullName>
    </submittedName>
</protein>
<comment type="caution">
    <text evidence="1">The sequence shown here is derived from an EMBL/GenBank/DDBJ whole genome shotgun (WGS) entry which is preliminary data.</text>
</comment>
<evidence type="ECO:0000313" key="1">
    <source>
        <dbReference type="EMBL" id="GAA0718672.1"/>
    </source>
</evidence>
<reference evidence="1 2" key="1">
    <citation type="journal article" date="2019" name="Int. J. Syst. Evol. Microbiol.">
        <title>The Global Catalogue of Microorganisms (GCM) 10K type strain sequencing project: providing services to taxonomists for standard genome sequencing and annotation.</title>
        <authorList>
            <consortium name="The Broad Institute Genomics Platform"/>
            <consortium name="The Broad Institute Genome Sequencing Center for Infectious Disease"/>
            <person name="Wu L."/>
            <person name="Ma J."/>
        </authorList>
    </citation>
    <scope>NUCLEOTIDE SEQUENCE [LARGE SCALE GENOMIC DNA]</scope>
    <source>
        <strain evidence="1 2">JCM 15974</strain>
    </source>
</reference>
<evidence type="ECO:0000313" key="2">
    <source>
        <dbReference type="Proteomes" id="UP001501758"/>
    </source>
</evidence>
<dbReference type="Proteomes" id="UP001501758">
    <property type="component" value="Unassembled WGS sequence"/>
</dbReference>
<keyword evidence="2" id="KW-1185">Reference proteome</keyword>
<dbReference type="EMBL" id="BAAAGE010000001">
    <property type="protein sequence ID" value="GAA0718672.1"/>
    <property type="molecule type" value="Genomic_DNA"/>
</dbReference>
<gene>
    <name evidence="1" type="ORF">GCM10009430_17110</name>
</gene>
<organism evidence="1 2">
    <name type="scientific">Aquimarina litoralis</name>
    <dbReference type="NCBI Taxonomy" id="584605"/>
    <lineage>
        <taxon>Bacteria</taxon>
        <taxon>Pseudomonadati</taxon>
        <taxon>Bacteroidota</taxon>
        <taxon>Flavobacteriia</taxon>
        <taxon>Flavobacteriales</taxon>
        <taxon>Flavobacteriaceae</taxon>
        <taxon>Aquimarina</taxon>
    </lineage>
</organism>
<name>A0ABN1IPE5_9FLAO</name>
<accession>A0ABN1IPE5</accession>
<proteinExistence type="predicted"/>
<dbReference type="RefSeq" id="WP_299602773.1">
    <property type="nucleotide sequence ID" value="NZ_BAAAGE010000001.1"/>
</dbReference>